<reference evidence="2 3" key="1">
    <citation type="journal article" date="2017" name="Syst. Appl. Microbiol.">
        <title>Soybeans inoculated with root zone soils of Canadian native legumes harbour diverse and novel Bradyrhizobium spp. that possess agricultural potential.</title>
        <authorList>
            <person name="Bromfield E.S.P."/>
            <person name="Cloutier S."/>
            <person name="Tambong J.T."/>
            <person name="Tran Thi T.V."/>
        </authorList>
    </citation>
    <scope>NUCLEOTIDE SEQUENCE [LARGE SCALE GENOMIC DNA]</scope>
    <source>
        <strain evidence="2 3">39S1MB</strain>
    </source>
</reference>
<dbReference type="Proteomes" id="UP000215884">
    <property type="component" value="Chromosome"/>
</dbReference>
<evidence type="ECO:0000313" key="2">
    <source>
        <dbReference type="EMBL" id="AWL99113.1"/>
    </source>
</evidence>
<evidence type="ECO:0000256" key="1">
    <source>
        <dbReference type="SAM" id="MobiDB-lite"/>
    </source>
</evidence>
<feature type="region of interest" description="Disordered" evidence="1">
    <location>
        <begin position="40"/>
        <end position="62"/>
    </location>
</feature>
<gene>
    <name evidence="2" type="ORF">CIT40_03160</name>
</gene>
<evidence type="ECO:0000313" key="3">
    <source>
        <dbReference type="Proteomes" id="UP000215884"/>
    </source>
</evidence>
<reference evidence="2 3" key="2">
    <citation type="journal article" date="2019" name="Int. J. Syst. Evol. Microbiol.">
        <title>Description and complete genome sequence of Bradyrhizobium amphicarpaeae sp. nov., harbouring photosystem and nitrogen-fixation genes.</title>
        <authorList>
            <person name="Bromfield E.S.P."/>
            <person name="Cloutier S."/>
            <person name="Nguyen H.D.T."/>
        </authorList>
    </citation>
    <scope>NUCLEOTIDE SEQUENCE [LARGE SCALE GENOMIC DNA]</scope>
    <source>
        <strain evidence="2 3">39S1MB</strain>
    </source>
</reference>
<organism evidence="2 3">
    <name type="scientific">Bradyrhizobium amphicarpaeae</name>
    <dbReference type="NCBI Taxonomy" id="1404768"/>
    <lineage>
        <taxon>Bacteria</taxon>
        <taxon>Pseudomonadati</taxon>
        <taxon>Pseudomonadota</taxon>
        <taxon>Alphaproteobacteria</taxon>
        <taxon>Hyphomicrobiales</taxon>
        <taxon>Nitrobacteraceae</taxon>
        <taxon>Bradyrhizobium</taxon>
    </lineage>
</organism>
<accession>A0A2U8PN03</accession>
<sequence length="62" mass="6812">MPAASIEQAIMKSSFSLRLSLPIMSITAFVRDINEVAGPRFRSRSSGNRPFARQNATLSPKC</sequence>
<dbReference type="OrthoDB" id="9893513at2"/>
<keyword evidence="3" id="KW-1185">Reference proteome</keyword>
<dbReference type="AlphaFoldDB" id="A0A2U8PN03"/>
<protein>
    <submittedName>
        <fullName evidence="2">Uncharacterized protein</fullName>
    </submittedName>
</protein>
<proteinExistence type="predicted"/>
<name>A0A2U8PN03_9BRAD</name>
<feature type="compositionally biased region" description="Polar residues" evidence="1">
    <location>
        <begin position="44"/>
        <end position="62"/>
    </location>
</feature>
<dbReference type="EMBL" id="CP029426">
    <property type="protein sequence ID" value="AWL99113.1"/>
    <property type="molecule type" value="Genomic_DNA"/>
</dbReference>